<evidence type="ECO:0000256" key="1">
    <source>
        <dbReference type="SAM" id="SignalP"/>
    </source>
</evidence>
<accession>A0ABN7ERK4</accession>
<evidence type="ECO:0000313" key="2">
    <source>
        <dbReference type="EMBL" id="CAA9201539.1"/>
    </source>
</evidence>
<sequence length="334" mass="38081">MKQLILTLFLFTFSCLTHGQEFKFSDSYIFKPQNKKVSLLENPQKTKVIVFKTNMAINTDGTPLSYHPYDLRANSLALNYITNAVAIYRLSDSRCISIPLKSLDEYPKRFRVNAKFDPKKTSVEDKKKYIALAYKVFEEWRDAGFPEKQVEGYEIIWKNVLVNKNGKPCIFEKNKQFKGYFASMTAEDNGIKKDTSECYCANQLDPFKIPSIVLNDQIKYGASKGDLVVAYNPINKNIVFGIIGDTGPSGNLGEGSILLNKKLKGVEISKEKNAVQTLAINENILICIIPKSKNFKLTKPYTEESIKDRILEWFRIQGYSNENEIIKLLVDNCT</sequence>
<gene>
    <name evidence="2" type="ORF">FLACOL7796_03817</name>
</gene>
<feature type="signal peptide" evidence="1">
    <location>
        <begin position="1"/>
        <end position="19"/>
    </location>
</feature>
<organism evidence="2 3">
    <name type="scientific">Flavobacterium collinsii</name>
    <dbReference type="NCBI Taxonomy" id="1114861"/>
    <lineage>
        <taxon>Bacteria</taxon>
        <taxon>Pseudomonadati</taxon>
        <taxon>Bacteroidota</taxon>
        <taxon>Flavobacteriia</taxon>
        <taxon>Flavobacteriales</taxon>
        <taxon>Flavobacteriaceae</taxon>
        <taxon>Flavobacterium</taxon>
    </lineage>
</organism>
<evidence type="ECO:0000313" key="3">
    <source>
        <dbReference type="Proteomes" id="UP000474567"/>
    </source>
</evidence>
<proteinExistence type="predicted"/>
<feature type="chain" id="PRO_5046768001" evidence="1">
    <location>
        <begin position="20"/>
        <end position="334"/>
    </location>
</feature>
<keyword evidence="1" id="KW-0732">Signal</keyword>
<dbReference type="Proteomes" id="UP000474567">
    <property type="component" value="Unassembled WGS sequence"/>
</dbReference>
<protein>
    <submittedName>
        <fullName evidence="2">Uncharacterized protein</fullName>
    </submittedName>
</protein>
<name>A0ABN7ERK4_9FLAO</name>
<dbReference type="EMBL" id="CADCST010000117">
    <property type="protein sequence ID" value="CAA9201539.1"/>
    <property type="molecule type" value="Genomic_DNA"/>
</dbReference>
<dbReference type="PROSITE" id="PS51257">
    <property type="entry name" value="PROKAR_LIPOPROTEIN"/>
    <property type="match status" value="1"/>
</dbReference>
<keyword evidence="3" id="KW-1185">Reference proteome</keyword>
<reference evidence="2 3" key="1">
    <citation type="submission" date="2020-02" db="EMBL/GenBank/DDBJ databases">
        <authorList>
            <person name="Criscuolo A."/>
        </authorList>
    </citation>
    <scope>NUCLEOTIDE SEQUENCE [LARGE SCALE GENOMIC DNA]</scope>
    <source>
        <strain evidence="2">CECT7796</strain>
    </source>
</reference>
<dbReference type="RefSeq" id="WP_173967661.1">
    <property type="nucleotide sequence ID" value="NZ_CADCST010000117.1"/>
</dbReference>
<comment type="caution">
    <text evidence="2">The sequence shown here is derived from an EMBL/GenBank/DDBJ whole genome shotgun (WGS) entry which is preliminary data.</text>
</comment>